<accession>A0A132NZP6</accession>
<dbReference type="Proteomes" id="UP000070089">
    <property type="component" value="Unassembled WGS sequence"/>
</dbReference>
<dbReference type="OrthoDB" id="10255930at2759"/>
<name>A0A132NZP6_GIAIN</name>
<dbReference type="EMBL" id="JXTI01000006">
    <property type="protein sequence ID" value="KWX15548.1"/>
    <property type="molecule type" value="Genomic_DNA"/>
</dbReference>
<keyword evidence="1" id="KW-1133">Transmembrane helix</keyword>
<evidence type="ECO:0000256" key="2">
    <source>
        <dbReference type="SAM" id="SignalP"/>
    </source>
</evidence>
<proteinExistence type="predicted"/>
<gene>
    <name evidence="3" type="ORF">QR46_0407</name>
</gene>
<protein>
    <submittedName>
        <fullName evidence="3">Uncharacterized protein</fullName>
    </submittedName>
</protein>
<reference evidence="3 4" key="1">
    <citation type="journal article" date="2015" name="Mol. Biochem. Parasitol.">
        <title>Identification of polymorphic genes for use in assemblage B genotyping assays through comparative genomics of multiple assemblage B Giardia duodenalis isolates.</title>
        <authorList>
            <person name="Wielinga C."/>
            <person name="Thompson R.C."/>
            <person name="Monis P."/>
            <person name="Ryan U."/>
        </authorList>
    </citation>
    <scope>NUCLEOTIDE SEQUENCE [LARGE SCALE GENOMIC DNA]</scope>
    <source>
        <strain evidence="3 4">BAH15c1</strain>
    </source>
</reference>
<keyword evidence="2" id="KW-0732">Signal</keyword>
<sequence>MCLPLFAVLIFSARAVKLSVPLLVLHQGQDLQGTVYLLDETGRSDVIAQTLKGNNGFSNATIDRYVSLSENTTLVETFVDLKDVPKCTDDSCPNSGSSCYKLRDKTIVDTNGPQALLDEASQIAKSRSGSGACRVIFSANTINATATPFANAWAPMEATMLSIVAIIVVILFIIAVLPSLLINDSDILPEVDAKTD</sequence>
<evidence type="ECO:0000313" key="4">
    <source>
        <dbReference type="Proteomes" id="UP000070089"/>
    </source>
</evidence>
<feature type="transmembrane region" description="Helical" evidence="1">
    <location>
        <begin position="160"/>
        <end position="182"/>
    </location>
</feature>
<evidence type="ECO:0000256" key="1">
    <source>
        <dbReference type="SAM" id="Phobius"/>
    </source>
</evidence>
<dbReference type="AlphaFoldDB" id="A0A132NZP6"/>
<feature type="signal peptide" evidence="2">
    <location>
        <begin position="1"/>
        <end position="15"/>
    </location>
</feature>
<evidence type="ECO:0000313" key="3">
    <source>
        <dbReference type="EMBL" id="KWX15548.1"/>
    </source>
</evidence>
<comment type="caution">
    <text evidence="3">The sequence shown here is derived from an EMBL/GenBank/DDBJ whole genome shotgun (WGS) entry which is preliminary data.</text>
</comment>
<dbReference type="VEuPathDB" id="GiardiaDB:QR46_0407"/>
<feature type="chain" id="PRO_5012272167" evidence="2">
    <location>
        <begin position="16"/>
        <end position="196"/>
    </location>
</feature>
<organism evidence="3 4">
    <name type="scientific">Giardia duodenalis assemblage B</name>
    <dbReference type="NCBI Taxonomy" id="1394984"/>
    <lineage>
        <taxon>Eukaryota</taxon>
        <taxon>Metamonada</taxon>
        <taxon>Diplomonadida</taxon>
        <taxon>Hexamitidae</taxon>
        <taxon>Giardiinae</taxon>
        <taxon>Giardia</taxon>
    </lineage>
</organism>
<keyword evidence="1" id="KW-0472">Membrane</keyword>
<keyword evidence="1" id="KW-0812">Transmembrane</keyword>